<dbReference type="InterPro" id="IPR008803">
    <property type="entry name" value="RHD3/Sey1"/>
</dbReference>
<dbReference type="GO" id="GO:0005783">
    <property type="term" value="C:endoplasmic reticulum"/>
    <property type="evidence" value="ECO:0007669"/>
    <property type="project" value="TreeGrafter"/>
</dbReference>
<organism evidence="2 3">
    <name type="scientific">Prunus dulcis</name>
    <name type="common">Almond</name>
    <name type="synonym">Amygdalus dulcis</name>
    <dbReference type="NCBI Taxonomy" id="3755"/>
    <lineage>
        <taxon>Eukaryota</taxon>
        <taxon>Viridiplantae</taxon>
        <taxon>Streptophyta</taxon>
        <taxon>Embryophyta</taxon>
        <taxon>Tracheophyta</taxon>
        <taxon>Spermatophyta</taxon>
        <taxon>Magnoliopsida</taxon>
        <taxon>eudicotyledons</taxon>
        <taxon>Gunneridae</taxon>
        <taxon>Pentapetalae</taxon>
        <taxon>rosids</taxon>
        <taxon>fabids</taxon>
        <taxon>Rosales</taxon>
        <taxon>Rosaceae</taxon>
        <taxon>Amygdaloideae</taxon>
        <taxon>Amygdaleae</taxon>
        <taxon>Prunus</taxon>
    </lineage>
</organism>
<accession>A0A5E4EZC1</accession>
<dbReference type="InParanoid" id="A0A5E4EZC1"/>
<dbReference type="Gramene" id="VVA21137">
    <property type="protein sequence ID" value="VVA21137"/>
    <property type="gene ID" value="Prudul26B030615"/>
</dbReference>
<name>A0A5E4EZC1_PRUDU</name>
<dbReference type="PANTHER" id="PTHR45923">
    <property type="entry name" value="PROTEIN SEY1"/>
    <property type="match status" value="1"/>
</dbReference>
<dbReference type="Pfam" id="PF20428">
    <property type="entry name" value="Sey1_3HB"/>
    <property type="match status" value="2"/>
</dbReference>
<evidence type="ECO:0000313" key="2">
    <source>
        <dbReference type="EMBL" id="VVA21137.1"/>
    </source>
</evidence>
<dbReference type="GO" id="GO:0016320">
    <property type="term" value="P:endoplasmic reticulum membrane fusion"/>
    <property type="evidence" value="ECO:0007669"/>
    <property type="project" value="TreeGrafter"/>
</dbReference>
<proteinExistence type="predicted"/>
<dbReference type="OMA" id="LIKPVEC"/>
<feature type="domain" description="Sey1/RHD3-like three-helix bundle" evidence="1">
    <location>
        <begin position="38"/>
        <end position="139"/>
    </location>
</feature>
<dbReference type="PANTHER" id="PTHR45923:SF2">
    <property type="entry name" value="PROTEIN SEY1"/>
    <property type="match status" value="1"/>
</dbReference>
<sequence>MLVTVRCKKIANEKYADFSGNEERSQLEEAVQFGPISGFGKKLSSIFDTCLSEYDAQATYFDEGVRTRKREQLEEKLLQLVQPAFQALLGHIRSGSLDKFKGAFDKALNGEEAFSVAARNCSESFMALFDEGCAGVHRKNWRMPYQDQLEALLDGVNGETWPSIRKLFRRETESAVSGISSASSGFDMDEQPKGKTLSSLEAYARGVVEAKTKEEAGRVLTFRLDDHAADNIENTLSLALMASTNAAAEDRSITTADPLASSTWQEVSSSKTLIKPVECKSLWRQFKRRTEHSVSMAVTAQVGIDSKF</sequence>
<dbReference type="Proteomes" id="UP000327085">
    <property type="component" value="Chromosome 3"/>
</dbReference>
<gene>
    <name evidence="2" type="ORF">ALMOND_2B030615</name>
</gene>
<reference evidence="3" key="1">
    <citation type="journal article" date="2020" name="Plant J.">
        <title>Transposons played a major role in the diversification between the closely related almond and peach genomes: results from the almond genome sequence.</title>
        <authorList>
            <person name="Alioto T."/>
            <person name="Alexiou K.G."/>
            <person name="Bardil A."/>
            <person name="Barteri F."/>
            <person name="Castanera R."/>
            <person name="Cruz F."/>
            <person name="Dhingra A."/>
            <person name="Duval H."/>
            <person name="Fernandez I Marti A."/>
            <person name="Frias L."/>
            <person name="Galan B."/>
            <person name="Garcia J.L."/>
            <person name="Howad W."/>
            <person name="Gomez-Garrido J."/>
            <person name="Gut M."/>
            <person name="Julca I."/>
            <person name="Morata J."/>
            <person name="Puigdomenech P."/>
            <person name="Ribeca P."/>
            <person name="Rubio Cabetas M.J."/>
            <person name="Vlasova A."/>
            <person name="Wirthensohn M."/>
            <person name="Garcia-Mas J."/>
            <person name="Gabaldon T."/>
            <person name="Casacuberta J.M."/>
            <person name="Arus P."/>
        </authorList>
    </citation>
    <scope>NUCLEOTIDE SEQUENCE [LARGE SCALE GENOMIC DNA]</scope>
    <source>
        <strain evidence="3">cv. Texas</strain>
    </source>
</reference>
<protein>
    <submittedName>
        <fullName evidence="2">PREDICTED: ROOT HAIR</fullName>
    </submittedName>
</protein>
<evidence type="ECO:0000313" key="3">
    <source>
        <dbReference type="Proteomes" id="UP000327085"/>
    </source>
</evidence>
<dbReference type="GO" id="GO:0003924">
    <property type="term" value="F:GTPase activity"/>
    <property type="evidence" value="ECO:0007669"/>
    <property type="project" value="TreeGrafter"/>
</dbReference>
<dbReference type="InterPro" id="IPR046758">
    <property type="entry name" value="Sey1/RHD3-like_3HB"/>
</dbReference>
<dbReference type="AlphaFoldDB" id="A0A5E4EZC1"/>
<dbReference type="EMBL" id="CABIKO010000050">
    <property type="protein sequence ID" value="VVA21137.1"/>
    <property type="molecule type" value="Genomic_DNA"/>
</dbReference>
<evidence type="ECO:0000259" key="1">
    <source>
        <dbReference type="Pfam" id="PF20428"/>
    </source>
</evidence>
<feature type="domain" description="Sey1/RHD3-like three-helix bundle" evidence="1">
    <location>
        <begin position="146"/>
        <end position="224"/>
    </location>
</feature>